<feature type="transmembrane region" description="Helical" evidence="1">
    <location>
        <begin position="59"/>
        <end position="77"/>
    </location>
</feature>
<evidence type="ECO:0000313" key="2">
    <source>
        <dbReference type="EMBL" id="MBU2663329.1"/>
    </source>
</evidence>
<feature type="transmembrane region" description="Helical" evidence="1">
    <location>
        <begin position="92"/>
        <end position="122"/>
    </location>
</feature>
<dbReference type="RefSeq" id="WP_215785268.1">
    <property type="nucleotide sequence ID" value="NZ_JAHKKG010000002.1"/>
</dbReference>
<dbReference type="EMBL" id="JAHKKG010000002">
    <property type="protein sequence ID" value="MBU2663329.1"/>
    <property type="molecule type" value="Genomic_DNA"/>
</dbReference>
<evidence type="ECO:0000313" key="3">
    <source>
        <dbReference type="Proteomes" id="UP001519654"/>
    </source>
</evidence>
<evidence type="ECO:0000256" key="1">
    <source>
        <dbReference type="SAM" id="Phobius"/>
    </source>
</evidence>
<keyword evidence="3" id="KW-1185">Reference proteome</keyword>
<feature type="transmembrane region" description="Helical" evidence="1">
    <location>
        <begin position="193"/>
        <end position="210"/>
    </location>
</feature>
<keyword evidence="1" id="KW-0472">Membrane</keyword>
<organism evidence="2 3">
    <name type="scientific">Paractinoplanes bogorensis</name>
    <dbReference type="NCBI Taxonomy" id="1610840"/>
    <lineage>
        <taxon>Bacteria</taxon>
        <taxon>Bacillati</taxon>
        <taxon>Actinomycetota</taxon>
        <taxon>Actinomycetes</taxon>
        <taxon>Micromonosporales</taxon>
        <taxon>Micromonosporaceae</taxon>
        <taxon>Paractinoplanes</taxon>
    </lineage>
</organism>
<feature type="transmembrane region" description="Helical" evidence="1">
    <location>
        <begin position="129"/>
        <end position="149"/>
    </location>
</feature>
<gene>
    <name evidence="2" type="ORF">KOI35_07380</name>
</gene>
<comment type="caution">
    <text evidence="2">The sequence shown here is derived from an EMBL/GenBank/DDBJ whole genome shotgun (WGS) entry which is preliminary data.</text>
</comment>
<keyword evidence="1" id="KW-1133">Transmembrane helix</keyword>
<accession>A0ABS5YIM1</accession>
<keyword evidence="1" id="KW-0812">Transmembrane</keyword>
<dbReference type="Proteomes" id="UP001519654">
    <property type="component" value="Unassembled WGS sequence"/>
</dbReference>
<protein>
    <submittedName>
        <fullName evidence="2">Uncharacterized protein</fullName>
    </submittedName>
</protein>
<proteinExistence type="predicted"/>
<reference evidence="2 3" key="1">
    <citation type="submission" date="2021-06" db="EMBL/GenBank/DDBJ databases">
        <title>Actinoplanes lichenicola sp. nov., and Actinoplanes ovalisporus sp. nov., isolated from lichen in Thailand.</title>
        <authorList>
            <person name="Saeng-In P."/>
            <person name="Kanchanasin P."/>
            <person name="Yuki M."/>
            <person name="Kudo T."/>
            <person name="Ohkuma M."/>
            <person name="Phongsopitanun W."/>
            <person name="Tanasupawat S."/>
        </authorList>
    </citation>
    <scope>NUCLEOTIDE SEQUENCE [LARGE SCALE GENOMIC DNA]</scope>
    <source>
        <strain evidence="2 3">NBRC 110975</strain>
    </source>
</reference>
<feature type="transmembrane region" description="Helical" evidence="1">
    <location>
        <begin position="222"/>
        <end position="243"/>
    </location>
</feature>
<feature type="transmembrane region" description="Helical" evidence="1">
    <location>
        <begin position="169"/>
        <end position="186"/>
    </location>
</feature>
<name>A0ABS5YIM1_9ACTN</name>
<sequence>MKTYRTLLRLYPADHPRDEMLDVLLTAGRPMRRELPALVLGGLRARLSDQDPSRVRWQAALRTAALMLLIAGAVAPLNDLYYGTQLRSNLTIATWIVAGLASVAVMIGYRLPALGLAVAALLLSGTDQISIPATSAFAVAAVFLLVPGPRRPVLHPLAILLPLAWAGDYHLPAGVQLALVVALALWTVVDERLLLATGLALSAGLIVATVEVAEIDDTRGLLILAAWRIGLPAALVAVAALLLRRRATV</sequence>